<protein>
    <recommendedName>
        <fullName evidence="3">Chitin-binding type-2 domain-containing protein</fullName>
    </recommendedName>
</protein>
<dbReference type="AlphaFoldDB" id="A0A087TRB8"/>
<dbReference type="OrthoDB" id="10059269at2759"/>
<dbReference type="SUPFAM" id="SSF57625">
    <property type="entry name" value="Invertebrate chitin-binding proteins"/>
    <property type="match status" value="1"/>
</dbReference>
<dbReference type="EMBL" id="KK116393">
    <property type="protein sequence ID" value="KFM67657.1"/>
    <property type="molecule type" value="Genomic_DNA"/>
</dbReference>
<proteinExistence type="predicted"/>
<feature type="compositionally biased region" description="Basic and acidic residues" evidence="1">
    <location>
        <begin position="140"/>
        <end position="155"/>
    </location>
</feature>
<keyword evidence="2" id="KW-0812">Transmembrane</keyword>
<gene>
    <name evidence="4" type="ORF">X975_15305</name>
</gene>
<dbReference type="PROSITE" id="PS50940">
    <property type="entry name" value="CHIT_BIND_II"/>
    <property type="match status" value="1"/>
</dbReference>
<dbReference type="PANTHER" id="PTHR22933">
    <property type="entry name" value="FI18007P1-RELATED"/>
    <property type="match status" value="1"/>
</dbReference>
<feature type="non-terminal residue" evidence="4">
    <location>
        <position position="205"/>
    </location>
</feature>
<dbReference type="Gene3D" id="2.170.140.10">
    <property type="entry name" value="Chitin binding domain"/>
    <property type="match status" value="1"/>
</dbReference>
<reference evidence="4 5" key="1">
    <citation type="submission" date="2013-11" db="EMBL/GenBank/DDBJ databases">
        <title>Genome sequencing of Stegodyphus mimosarum.</title>
        <authorList>
            <person name="Bechsgaard J."/>
        </authorList>
    </citation>
    <scope>NUCLEOTIDE SEQUENCE [LARGE SCALE GENOMIC DNA]</scope>
</reference>
<keyword evidence="2" id="KW-0472">Membrane</keyword>
<sequence length="205" mass="23360">MTPEYLLIGIIFISCGAFGTSIHSRHVRRKRWDDTTGDLSNMFRGTAGVDYPDLKTIPTTNFRCEDQIYEGGLYADVEAQCQVYHVCHDGRKDSFLCGKGTIFNQQILACDYWYSTDCESAPNYYYMNLEIGSHSHHAGCHHDNNQNDPNSDRNKLKPYTAPNQREQKLIESRQGAAGHNKNDNQQPCNCVQNHYKAPWSFPTGK</sequence>
<keyword evidence="5" id="KW-1185">Reference proteome</keyword>
<feature type="transmembrane region" description="Helical" evidence="2">
    <location>
        <begin position="6"/>
        <end position="22"/>
    </location>
</feature>
<dbReference type="InterPro" id="IPR002557">
    <property type="entry name" value="Chitin-bd_dom"/>
</dbReference>
<name>A0A087TRB8_STEMI</name>
<accession>A0A087TRB8</accession>
<dbReference type="InterPro" id="IPR052976">
    <property type="entry name" value="Scoloptoxin-like"/>
</dbReference>
<dbReference type="GO" id="GO:0005576">
    <property type="term" value="C:extracellular region"/>
    <property type="evidence" value="ECO:0007669"/>
    <property type="project" value="InterPro"/>
</dbReference>
<keyword evidence="2" id="KW-1133">Transmembrane helix</keyword>
<dbReference type="InterPro" id="IPR036508">
    <property type="entry name" value="Chitin-bd_dom_sf"/>
</dbReference>
<evidence type="ECO:0000313" key="4">
    <source>
        <dbReference type="EMBL" id="KFM67657.1"/>
    </source>
</evidence>
<dbReference type="PANTHER" id="PTHR22933:SF42">
    <property type="entry name" value="FI18455P1-RELATED"/>
    <property type="match status" value="1"/>
</dbReference>
<dbReference type="GO" id="GO:0008061">
    <property type="term" value="F:chitin binding"/>
    <property type="evidence" value="ECO:0007669"/>
    <property type="project" value="InterPro"/>
</dbReference>
<organism evidence="4 5">
    <name type="scientific">Stegodyphus mimosarum</name>
    <name type="common">African social velvet spider</name>
    <dbReference type="NCBI Taxonomy" id="407821"/>
    <lineage>
        <taxon>Eukaryota</taxon>
        <taxon>Metazoa</taxon>
        <taxon>Ecdysozoa</taxon>
        <taxon>Arthropoda</taxon>
        <taxon>Chelicerata</taxon>
        <taxon>Arachnida</taxon>
        <taxon>Araneae</taxon>
        <taxon>Araneomorphae</taxon>
        <taxon>Entelegynae</taxon>
        <taxon>Eresoidea</taxon>
        <taxon>Eresidae</taxon>
        <taxon>Stegodyphus</taxon>
    </lineage>
</organism>
<dbReference type="SMART" id="SM00494">
    <property type="entry name" value="ChtBD2"/>
    <property type="match status" value="1"/>
</dbReference>
<dbReference type="Proteomes" id="UP000054359">
    <property type="component" value="Unassembled WGS sequence"/>
</dbReference>
<evidence type="ECO:0000259" key="3">
    <source>
        <dbReference type="PROSITE" id="PS50940"/>
    </source>
</evidence>
<evidence type="ECO:0000256" key="2">
    <source>
        <dbReference type="SAM" id="Phobius"/>
    </source>
</evidence>
<dbReference type="OMA" id="WYSTECE"/>
<evidence type="ECO:0000313" key="5">
    <source>
        <dbReference type="Proteomes" id="UP000054359"/>
    </source>
</evidence>
<dbReference type="Pfam" id="PF01607">
    <property type="entry name" value="CBM_14"/>
    <property type="match status" value="1"/>
</dbReference>
<evidence type="ECO:0000256" key="1">
    <source>
        <dbReference type="SAM" id="MobiDB-lite"/>
    </source>
</evidence>
<dbReference type="STRING" id="407821.A0A087TRB8"/>
<feature type="domain" description="Chitin-binding type-2" evidence="3">
    <location>
        <begin position="61"/>
        <end position="120"/>
    </location>
</feature>
<feature type="region of interest" description="Disordered" evidence="1">
    <location>
        <begin position="140"/>
        <end position="165"/>
    </location>
</feature>